<evidence type="ECO:0000313" key="2">
    <source>
        <dbReference type="EMBL" id="TCO54893.1"/>
    </source>
</evidence>
<feature type="transmembrane region" description="Helical" evidence="1">
    <location>
        <begin position="64"/>
        <end position="83"/>
    </location>
</feature>
<feature type="transmembrane region" description="Helical" evidence="1">
    <location>
        <begin position="37"/>
        <end position="57"/>
    </location>
</feature>
<dbReference type="EMBL" id="SLWS01000008">
    <property type="protein sequence ID" value="TCO54893.1"/>
    <property type="molecule type" value="Genomic_DNA"/>
</dbReference>
<keyword evidence="1" id="KW-0472">Membrane</keyword>
<feature type="transmembrane region" description="Helical" evidence="1">
    <location>
        <begin position="12"/>
        <end position="31"/>
    </location>
</feature>
<proteinExistence type="predicted"/>
<reference evidence="2 3" key="1">
    <citation type="submission" date="2019-03" db="EMBL/GenBank/DDBJ databases">
        <title>Genomic Encyclopedia of Type Strains, Phase IV (KMG-IV): sequencing the most valuable type-strain genomes for metagenomic binning, comparative biology and taxonomic classification.</title>
        <authorList>
            <person name="Goeker M."/>
        </authorList>
    </citation>
    <scope>NUCLEOTIDE SEQUENCE [LARGE SCALE GENOMIC DNA]</scope>
    <source>
        <strain evidence="2 3">DSM 45934</strain>
    </source>
</reference>
<protein>
    <submittedName>
        <fullName evidence="2">Uncharacterized protein</fullName>
    </submittedName>
</protein>
<dbReference type="Proteomes" id="UP000295680">
    <property type="component" value="Unassembled WGS sequence"/>
</dbReference>
<keyword evidence="3" id="KW-1185">Reference proteome</keyword>
<evidence type="ECO:0000313" key="3">
    <source>
        <dbReference type="Proteomes" id="UP000295680"/>
    </source>
</evidence>
<feature type="transmembrane region" description="Helical" evidence="1">
    <location>
        <begin position="89"/>
        <end position="109"/>
    </location>
</feature>
<dbReference type="OrthoDB" id="3696209at2"/>
<accession>A0A4R2J742</accession>
<organism evidence="2 3">
    <name type="scientific">Actinocrispum wychmicini</name>
    <dbReference type="NCBI Taxonomy" id="1213861"/>
    <lineage>
        <taxon>Bacteria</taxon>
        <taxon>Bacillati</taxon>
        <taxon>Actinomycetota</taxon>
        <taxon>Actinomycetes</taxon>
        <taxon>Pseudonocardiales</taxon>
        <taxon>Pseudonocardiaceae</taxon>
        <taxon>Actinocrispum</taxon>
    </lineage>
</organism>
<dbReference type="AlphaFoldDB" id="A0A4R2J742"/>
<gene>
    <name evidence="2" type="ORF">EV192_108181</name>
</gene>
<sequence>MRTSLERWPRVSALYGTGLGFAGGIMATIVASATGDLTAPVLMVAVVSAVTTLPGAAIVALQSWLLYASFIIGHTGQLALGSASLHAAILLGGTAVAATIVGGGVRILSKSPGRRMRTRRETVKITGPRPAVAGHR</sequence>
<keyword evidence="1" id="KW-1133">Transmembrane helix</keyword>
<dbReference type="RefSeq" id="WP_132122683.1">
    <property type="nucleotide sequence ID" value="NZ_SLWS01000008.1"/>
</dbReference>
<comment type="caution">
    <text evidence="2">The sequence shown here is derived from an EMBL/GenBank/DDBJ whole genome shotgun (WGS) entry which is preliminary data.</text>
</comment>
<evidence type="ECO:0000256" key="1">
    <source>
        <dbReference type="SAM" id="Phobius"/>
    </source>
</evidence>
<keyword evidence="1" id="KW-0812">Transmembrane</keyword>
<name>A0A4R2J742_9PSEU</name>